<evidence type="ECO:0000313" key="5">
    <source>
        <dbReference type="Proteomes" id="UP000550714"/>
    </source>
</evidence>
<feature type="domain" description="Acyl-CoA thioesterase-like C-terminal" evidence="3">
    <location>
        <begin position="150"/>
        <end position="266"/>
    </location>
</feature>
<feature type="domain" description="Acyl-CoA thioesterase-like N-terminal HotDog" evidence="2">
    <location>
        <begin position="34"/>
        <end position="116"/>
    </location>
</feature>
<accession>A0A839RYY8</accession>
<keyword evidence="5" id="KW-1185">Reference proteome</keyword>
<organism evidence="4 5">
    <name type="scientific">Prauserella isguenensis</name>
    <dbReference type="NCBI Taxonomy" id="1470180"/>
    <lineage>
        <taxon>Bacteria</taxon>
        <taxon>Bacillati</taxon>
        <taxon>Actinomycetota</taxon>
        <taxon>Actinomycetes</taxon>
        <taxon>Pseudonocardiales</taxon>
        <taxon>Pseudonocardiaceae</taxon>
        <taxon>Prauserella</taxon>
    </lineage>
</organism>
<protein>
    <recommendedName>
        <fullName evidence="6">Thioesterase</fullName>
    </recommendedName>
</protein>
<evidence type="ECO:0000259" key="3">
    <source>
        <dbReference type="Pfam" id="PF20789"/>
    </source>
</evidence>
<name>A0A839RYY8_9PSEU</name>
<comment type="caution">
    <text evidence="4">The sequence shown here is derived from an EMBL/GenBank/DDBJ whole genome shotgun (WGS) entry which is preliminary data.</text>
</comment>
<proteinExistence type="predicted"/>
<dbReference type="AlphaFoldDB" id="A0A839RYY8"/>
<dbReference type="RefSeq" id="WP_343053650.1">
    <property type="nucleotide sequence ID" value="NZ_JACHWU010000001.1"/>
</dbReference>
<dbReference type="EMBL" id="JACHWU010000001">
    <property type="protein sequence ID" value="MBB3050030.1"/>
    <property type="molecule type" value="Genomic_DNA"/>
</dbReference>
<dbReference type="InterPro" id="IPR029069">
    <property type="entry name" value="HotDog_dom_sf"/>
</dbReference>
<dbReference type="Proteomes" id="UP000550714">
    <property type="component" value="Unassembled WGS sequence"/>
</dbReference>
<dbReference type="SUPFAM" id="SSF54637">
    <property type="entry name" value="Thioesterase/thiol ester dehydrase-isomerase"/>
    <property type="match status" value="1"/>
</dbReference>
<dbReference type="Pfam" id="PF20789">
    <property type="entry name" value="4HBT_3C"/>
    <property type="match status" value="1"/>
</dbReference>
<dbReference type="InterPro" id="IPR049450">
    <property type="entry name" value="ACOT8-like_C"/>
</dbReference>
<feature type="region of interest" description="Disordered" evidence="1">
    <location>
        <begin position="1"/>
        <end position="38"/>
    </location>
</feature>
<dbReference type="Pfam" id="PF13622">
    <property type="entry name" value="4HBT_3"/>
    <property type="match status" value="1"/>
</dbReference>
<reference evidence="4 5" key="1">
    <citation type="submission" date="2020-08" db="EMBL/GenBank/DDBJ databases">
        <title>Genomic Encyclopedia of Type Strains, Phase III (KMG-III): the genomes of soil and plant-associated and newly described type strains.</title>
        <authorList>
            <person name="Whitman W."/>
        </authorList>
    </citation>
    <scope>NUCLEOTIDE SEQUENCE [LARGE SCALE GENOMIC DNA]</scope>
    <source>
        <strain evidence="4 5">CECT 8577</strain>
    </source>
</reference>
<evidence type="ECO:0000256" key="1">
    <source>
        <dbReference type="SAM" id="MobiDB-lite"/>
    </source>
</evidence>
<evidence type="ECO:0008006" key="6">
    <source>
        <dbReference type="Google" id="ProtNLM"/>
    </source>
</evidence>
<dbReference type="InterPro" id="IPR049449">
    <property type="entry name" value="TesB_ACOT8-like_N"/>
</dbReference>
<evidence type="ECO:0000259" key="2">
    <source>
        <dbReference type="Pfam" id="PF13622"/>
    </source>
</evidence>
<gene>
    <name evidence="4" type="ORF">FHS23_001025</name>
</gene>
<evidence type="ECO:0000313" key="4">
    <source>
        <dbReference type="EMBL" id="MBB3050030.1"/>
    </source>
</evidence>
<dbReference type="InterPro" id="IPR042171">
    <property type="entry name" value="Acyl-CoA_hotdog"/>
</dbReference>
<feature type="compositionally biased region" description="Basic and acidic residues" evidence="1">
    <location>
        <begin position="8"/>
        <end position="25"/>
    </location>
</feature>
<dbReference type="Gene3D" id="2.40.160.210">
    <property type="entry name" value="Acyl-CoA thioesterase, double hotdog domain"/>
    <property type="match status" value="1"/>
</dbReference>
<sequence length="269" mass="29220">MSTGTDHVPSRHERSYYQRIDDRRYKPTPHTGGAWDPDEQHFSPLGGLITHAIERDRDDRGSALAISRLSFDILGKLALDECDIRVEVIRPGRTIELVEAVAEIGGRTAVRARAWLLAPGDTTSVAGGDAAPLTPPGELERWRMSELWSGGYISSLDARPVSSPQPGRAAVWIASDSDLVVGEAVGPCASFVTHVDAANGIAVRRPPNEWMFPNVDLTIHLHRTPEPGWTGLDTTVTFGPDGRGITSTVLHDTRGHVGHAQQILTVRPL</sequence>